<dbReference type="Gene3D" id="1.25.40.120">
    <property type="entry name" value="Protein prenylyltransferase"/>
    <property type="match status" value="1"/>
</dbReference>
<dbReference type="SMART" id="SM01395">
    <property type="entry name" value="Tbf5"/>
    <property type="match status" value="1"/>
</dbReference>
<dbReference type="Pfam" id="PF01239">
    <property type="entry name" value="PPTA"/>
    <property type="match status" value="5"/>
</dbReference>
<dbReference type="EMBL" id="PJQD01000050">
    <property type="protein sequence ID" value="POY72274.1"/>
    <property type="molecule type" value="Genomic_DNA"/>
</dbReference>
<dbReference type="InterPro" id="IPR009400">
    <property type="entry name" value="TFIIH_TTDA/Tfb5"/>
</dbReference>
<evidence type="ECO:0000256" key="6">
    <source>
        <dbReference type="ARBA" id="ARBA00022737"/>
    </source>
</evidence>
<dbReference type="InterPro" id="IPR012386">
    <property type="entry name" value="Cyclic-nucl_3Pdiesterase"/>
</dbReference>
<dbReference type="FunFam" id="1.25.40.120:FF:000035">
    <property type="entry name" value="Geranylgeranyl transferase type-2 subunit alpha"/>
    <property type="match status" value="1"/>
</dbReference>
<keyword evidence="11" id="KW-1185">Reference proteome</keyword>
<sequence length="569" mass="65564">MHGVRRQRRAPPSEPEDAVQARRDLEQRRIGEYTQLCDSLYAKRASGDADDGAFDLTTRVLTLNPEFQSAWGFRRRILQKRLEQDSDDAARQNRLEADLQLTNAGLQRNPKNYSVWEHRKWVLDNMPAADWNGELMLVELYLKKDGRNFHTWDYRRYIMANLLVDAQDSATNAPNDQARKSRPTVQSELAFTTRKISENFSNFSAWHYRTKLLARQWSEKGLTETDPERVASLDQEFELVRQALWSDPNDQSAWLYHRWLIGQGTQKRLRLEIADCEQLLEEEPDCRWVLDSLVTYKRKLALQLEQEADGATGEADHLKMDCIGMLQRLQEVDPMRRARYADICYALWLRPDDDQLDEELSRLIEHLADQTGDGPTFLPHVTLLSGISSDTPQDQLEEQLRAAVRDWASDAPRGLELCLEGVDTRTPRFFQFMFAHVEANAHLLSLRAAVRAALLPDQKDKPDDYMPHLSLAYGTQGAQELIDSLTLNEGASEDTRATRDGPRRWEHTGRTFRVTGVELWACVLVTCDPAVKQILLQLDENSGRRRFIISDLDETHVLISPDAVERVRQ</sequence>
<accession>A0A2S5B661</accession>
<evidence type="ECO:0000256" key="7">
    <source>
        <dbReference type="ARBA" id="ARBA00047658"/>
    </source>
</evidence>
<protein>
    <recommendedName>
        <fullName evidence="3 8">Geranylgeranyl transferase type-2 subunit alpha</fullName>
        <ecNumber evidence="2 8">2.5.1.60</ecNumber>
    </recommendedName>
    <alternativeName>
        <fullName evidence="8">Geranylgeranyl transferase type II subunit alpha</fullName>
    </alternativeName>
</protein>
<dbReference type="PROSITE" id="PS51147">
    <property type="entry name" value="PFTA"/>
    <property type="match status" value="5"/>
</dbReference>
<dbReference type="Gene3D" id="3.30.70.1220">
    <property type="entry name" value="TFB5-like"/>
    <property type="match status" value="1"/>
</dbReference>
<keyword evidence="6" id="KW-0677">Repeat</keyword>
<evidence type="ECO:0000313" key="10">
    <source>
        <dbReference type="EMBL" id="POY72274.1"/>
    </source>
</evidence>
<evidence type="ECO:0000256" key="8">
    <source>
        <dbReference type="RuleBase" id="RU367120"/>
    </source>
</evidence>
<dbReference type="GO" id="GO:0004663">
    <property type="term" value="F:Rab geranylgeranyltransferase activity"/>
    <property type="evidence" value="ECO:0007669"/>
    <property type="project" value="UniProtKB-UniRule"/>
</dbReference>
<dbReference type="SUPFAM" id="SSF55144">
    <property type="entry name" value="LigT-like"/>
    <property type="match status" value="1"/>
</dbReference>
<dbReference type="GO" id="GO:0097354">
    <property type="term" value="P:prenylation"/>
    <property type="evidence" value="ECO:0007669"/>
    <property type="project" value="UniProtKB-UniRule"/>
</dbReference>
<reference evidence="10 11" key="1">
    <citation type="journal article" date="2018" name="Front. Microbiol.">
        <title>Prospects for Fungal Bioremediation of Acidic Radioactive Waste Sites: Characterization and Genome Sequence of Rhodotorula taiwanensis MD1149.</title>
        <authorList>
            <person name="Tkavc R."/>
            <person name="Matrosova V.Y."/>
            <person name="Grichenko O.E."/>
            <person name="Gostincar C."/>
            <person name="Volpe R.P."/>
            <person name="Klimenkova P."/>
            <person name="Gaidamakova E.K."/>
            <person name="Zhou C.E."/>
            <person name="Stewart B.J."/>
            <person name="Lyman M.G."/>
            <person name="Malfatti S.A."/>
            <person name="Rubinfeld B."/>
            <person name="Courtot M."/>
            <person name="Singh J."/>
            <person name="Dalgard C.L."/>
            <person name="Hamilton T."/>
            <person name="Frey K.G."/>
            <person name="Gunde-Cimerman N."/>
            <person name="Dugan L."/>
            <person name="Daly M.J."/>
        </authorList>
    </citation>
    <scope>NUCLEOTIDE SEQUENCE [LARGE SCALE GENOMIC DNA]</scope>
    <source>
        <strain evidence="10 11">MD1149</strain>
    </source>
</reference>
<evidence type="ECO:0000256" key="9">
    <source>
        <dbReference type="SAM" id="MobiDB-lite"/>
    </source>
</evidence>
<dbReference type="PANTHER" id="PTHR11129:SF2">
    <property type="entry name" value="GERANYLGERANYL TRANSFERASE TYPE-2 SUBUNIT ALPHA"/>
    <property type="match status" value="1"/>
</dbReference>
<gene>
    <name evidence="10" type="ORF">BMF94_4576</name>
</gene>
<dbReference type="Proteomes" id="UP000237144">
    <property type="component" value="Unassembled WGS sequence"/>
</dbReference>
<dbReference type="Pfam" id="PF07823">
    <property type="entry name" value="CPDase"/>
    <property type="match status" value="1"/>
</dbReference>
<dbReference type="GO" id="GO:0006367">
    <property type="term" value="P:transcription initiation at RNA polymerase II promoter"/>
    <property type="evidence" value="ECO:0007669"/>
    <property type="project" value="InterPro"/>
</dbReference>
<dbReference type="SUPFAM" id="SSF142897">
    <property type="entry name" value="TFB5-like"/>
    <property type="match status" value="1"/>
</dbReference>
<dbReference type="OrthoDB" id="1658at2759"/>
<feature type="region of interest" description="Disordered" evidence="9">
    <location>
        <begin position="1"/>
        <end position="25"/>
    </location>
</feature>
<comment type="similarity">
    <text evidence="1 8">Belongs to the protein prenyltransferase subunit alpha family.</text>
</comment>
<dbReference type="InterPro" id="IPR002088">
    <property type="entry name" value="Prenyl_trans_a"/>
</dbReference>
<proteinExistence type="inferred from homology"/>
<dbReference type="SUPFAM" id="SSF48439">
    <property type="entry name" value="Protein prenylyltransferase"/>
    <property type="match status" value="1"/>
</dbReference>
<dbReference type="GO" id="GO:0000439">
    <property type="term" value="C:transcription factor TFIIH core complex"/>
    <property type="evidence" value="ECO:0007669"/>
    <property type="project" value="InterPro"/>
</dbReference>
<dbReference type="InterPro" id="IPR009097">
    <property type="entry name" value="Cyclic_Pdiesterase"/>
</dbReference>
<dbReference type="Gene3D" id="3.90.1140.10">
    <property type="entry name" value="Cyclic phosphodiesterase"/>
    <property type="match status" value="1"/>
</dbReference>
<evidence type="ECO:0000256" key="4">
    <source>
        <dbReference type="ARBA" id="ARBA00022602"/>
    </source>
</evidence>
<dbReference type="GO" id="GO:0004112">
    <property type="term" value="F:cyclic-nucleotide phosphodiesterase activity"/>
    <property type="evidence" value="ECO:0007669"/>
    <property type="project" value="InterPro"/>
</dbReference>
<comment type="function">
    <text evidence="8">Catalyzes the transfer of a geranyl-geranyl moiety from geranyl-geranyl pyrophosphate to cysteines occuring in specific C-terminal amino acid sequences.</text>
</comment>
<dbReference type="PANTHER" id="PTHR11129">
    <property type="entry name" value="PROTEIN FARNESYLTRANSFERASE ALPHA SUBUNIT/RAB GERANYLGERANYL TRANSFERASE ALPHA SUBUNIT"/>
    <property type="match status" value="1"/>
</dbReference>
<evidence type="ECO:0000256" key="1">
    <source>
        <dbReference type="ARBA" id="ARBA00006734"/>
    </source>
</evidence>
<dbReference type="EC" id="2.5.1.60" evidence="2 8"/>
<comment type="catalytic activity">
    <reaction evidence="7 8">
        <text>geranylgeranyl diphosphate + L-cysteinyl-[protein] = S-geranylgeranyl-L-cysteinyl-[protein] + diphosphate</text>
        <dbReference type="Rhea" id="RHEA:21240"/>
        <dbReference type="Rhea" id="RHEA-COMP:10131"/>
        <dbReference type="Rhea" id="RHEA-COMP:11537"/>
        <dbReference type="ChEBI" id="CHEBI:29950"/>
        <dbReference type="ChEBI" id="CHEBI:33019"/>
        <dbReference type="ChEBI" id="CHEBI:57533"/>
        <dbReference type="ChEBI" id="CHEBI:86021"/>
        <dbReference type="EC" id="2.5.1.60"/>
    </reaction>
</comment>
<evidence type="ECO:0000256" key="3">
    <source>
        <dbReference type="ARBA" id="ARBA00014772"/>
    </source>
</evidence>
<evidence type="ECO:0000256" key="5">
    <source>
        <dbReference type="ARBA" id="ARBA00022679"/>
    </source>
</evidence>
<dbReference type="GO" id="GO:0006289">
    <property type="term" value="P:nucleotide-excision repair"/>
    <property type="evidence" value="ECO:0007669"/>
    <property type="project" value="InterPro"/>
</dbReference>
<keyword evidence="5 8" id="KW-0808">Transferase</keyword>
<name>A0A2S5B661_9BASI</name>
<dbReference type="InterPro" id="IPR035935">
    <property type="entry name" value="TFB5-like_sf"/>
</dbReference>
<organism evidence="10 11">
    <name type="scientific">Rhodotorula taiwanensis</name>
    <dbReference type="NCBI Taxonomy" id="741276"/>
    <lineage>
        <taxon>Eukaryota</taxon>
        <taxon>Fungi</taxon>
        <taxon>Dikarya</taxon>
        <taxon>Basidiomycota</taxon>
        <taxon>Pucciniomycotina</taxon>
        <taxon>Microbotryomycetes</taxon>
        <taxon>Sporidiobolales</taxon>
        <taxon>Sporidiobolaceae</taxon>
        <taxon>Rhodotorula</taxon>
    </lineage>
</organism>
<dbReference type="GO" id="GO:0005968">
    <property type="term" value="C:Rab-protein geranylgeranyltransferase complex"/>
    <property type="evidence" value="ECO:0007669"/>
    <property type="project" value="TreeGrafter"/>
</dbReference>
<dbReference type="STRING" id="741276.A0A2S5B661"/>
<evidence type="ECO:0000256" key="2">
    <source>
        <dbReference type="ARBA" id="ARBA00012656"/>
    </source>
</evidence>
<keyword evidence="4 8" id="KW-0637">Prenyltransferase</keyword>
<evidence type="ECO:0000313" key="11">
    <source>
        <dbReference type="Proteomes" id="UP000237144"/>
    </source>
</evidence>
<dbReference type="AlphaFoldDB" id="A0A2S5B661"/>
<comment type="caution">
    <text evidence="10">The sequence shown here is derived from an EMBL/GenBank/DDBJ whole genome shotgun (WGS) entry which is preliminary data.</text>
</comment>
<dbReference type="Pfam" id="PF06331">
    <property type="entry name" value="Tfb5"/>
    <property type="match status" value="1"/>
</dbReference>